<evidence type="ECO:0000256" key="1">
    <source>
        <dbReference type="ARBA" id="ARBA00004751"/>
    </source>
</evidence>
<evidence type="ECO:0000313" key="9">
    <source>
        <dbReference type="EMBL" id="SYZ33073.1"/>
    </source>
</evidence>
<dbReference type="PROSITE" id="PS51257">
    <property type="entry name" value="PROKAR_LIPOPROTEIN"/>
    <property type="match status" value="1"/>
</dbReference>
<dbReference type="PANTHER" id="PTHR42871:SF1">
    <property type="entry name" value="CITRATE SYNTHASE"/>
    <property type="match status" value="1"/>
</dbReference>
<keyword evidence="9" id="KW-0012">Acyltransferase</keyword>
<dbReference type="OrthoDB" id="9800864at2"/>
<gene>
    <name evidence="8" type="ORF">D7U36_09850</name>
    <name evidence="9" type="ORF">PROPAUS_0984</name>
</gene>
<dbReference type="InterPro" id="IPR016143">
    <property type="entry name" value="Citrate_synth-like_sm_a-sub"/>
</dbReference>
<evidence type="ECO:0000313" key="10">
    <source>
        <dbReference type="Proteomes" id="UP000263928"/>
    </source>
</evidence>
<dbReference type="InterPro" id="IPR024176">
    <property type="entry name" value="Citrate_synthase_bac-typ"/>
</dbReference>
<dbReference type="AlphaFoldDB" id="A0A383S5F7"/>
<dbReference type="Gene3D" id="2.20.28.60">
    <property type="match status" value="1"/>
</dbReference>
<evidence type="ECO:0000256" key="5">
    <source>
        <dbReference type="PIRNR" id="PIRNR001369"/>
    </source>
</evidence>
<comment type="pathway">
    <text evidence="1">Carbohydrate metabolism; tricarboxylic acid cycle; isocitrate from oxaloacetate: step 1/2.</text>
</comment>
<dbReference type="SUPFAM" id="SSF48256">
    <property type="entry name" value="Citrate synthase"/>
    <property type="match status" value="1"/>
</dbReference>
<dbReference type="Gene3D" id="1.10.580.10">
    <property type="entry name" value="Citrate Synthase, domain 1"/>
    <property type="match status" value="1"/>
</dbReference>
<dbReference type="InterPro" id="IPR019810">
    <property type="entry name" value="Citrate_synthase_AS"/>
</dbReference>
<dbReference type="PANTHER" id="PTHR42871">
    <property type="entry name" value="CITRATE SYNTHASE"/>
    <property type="match status" value="1"/>
</dbReference>
<evidence type="ECO:0000313" key="8">
    <source>
        <dbReference type="EMBL" id="RLP08164.1"/>
    </source>
</evidence>
<feature type="active site" evidence="6">
    <location>
        <position position="363"/>
    </location>
</feature>
<name>A0A383S5F7_9ACTN</name>
<dbReference type="GO" id="GO:0036440">
    <property type="term" value="F:citrate synthase activity"/>
    <property type="evidence" value="ECO:0007669"/>
    <property type="project" value="UniProtKB-EC"/>
</dbReference>
<evidence type="ECO:0000256" key="7">
    <source>
        <dbReference type="RuleBase" id="RU003406"/>
    </source>
</evidence>
<dbReference type="RefSeq" id="WP_119161445.1">
    <property type="nucleotide sequence ID" value="NZ_LR134442.1"/>
</dbReference>
<dbReference type="Pfam" id="PF00285">
    <property type="entry name" value="Citrate_synt"/>
    <property type="match status" value="1"/>
</dbReference>
<evidence type="ECO:0000256" key="2">
    <source>
        <dbReference type="ARBA" id="ARBA00010566"/>
    </source>
</evidence>
<dbReference type="PIRSF" id="PIRSF001369">
    <property type="entry name" value="Citrate_synth"/>
    <property type="match status" value="1"/>
</dbReference>
<dbReference type="EMBL" id="RCIW01000015">
    <property type="protein sequence ID" value="RLP08164.1"/>
    <property type="molecule type" value="Genomic_DNA"/>
</dbReference>
<keyword evidence="10" id="KW-1185">Reference proteome</keyword>
<reference evidence="9" key="2">
    <citation type="submission" date="2018-08" db="EMBL/GenBank/DDBJ databases">
        <authorList>
            <person name="Ferrada E.E."/>
            <person name="Latorre B.A."/>
        </authorList>
    </citation>
    <scope>NUCLEOTIDE SEQUENCE [LARGE SCALE GENOMIC DNA]</scope>
    <source>
        <strain evidence="9">Propionibacterium_australiense1</strain>
    </source>
</reference>
<organism evidence="9 10">
    <name type="scientific">Propionibacterium australiense</name>
    <dbReference type="NCBI Taxonomy" id="119981"/>
    <lineage>
        <taxon>Bacteria</taxon>
        <taxon>Bacillati</taxon>
        <taxon>Actinomycetota</taxon>
        <taxon>Actinomycetes</taxon>
        <taxon>Propionibacteriales</taxon>
        <taxon>Propionibacteriaceae</taxon>
        <taxon>Propionibacterium</taxon>
    </lineage>
</organism>
<protein>
    <recommendedName>
        <fullName evidence="5">Citrate synthase</fullName>
    </recommendedName>
</protein>
<dbReference type="PRINTS" id="PR00143">
    <property type="entry name" value="CITRTSNTHASE"/>
</dbReference>
<evidence type="ECO:0000256" key="3">
    <source>
        <dbReference type="ARBA" id="ARBA00022679"/>
    </source>
</evidence>
<dbReference type="EMBL" id="UNQJ01000005">
    <property type="protein sequence ID" value="SYZ33073.1"/>
    <property type="molecule type" value="Genomic_DNA"/>
</dbReference>
<sequence>MTEFAKLEIDGKTYQLPIAVGSCGERAIDIGSLRAESGYITLDEGYRNTGSCSSAITFIDGEKGILRYRGIPIETLAEKSDFLEVAQLLIFGHLPTKAQTQSFSDLLTENAALHTSMSKHYDAFPEQANPMAILSAMINALSSHDRPRIDPGDDAMLERYAANLMSKVRTIAAGSYKTSVGEPIVYPRQDHRYAQNFLHMMFSLPYREFYPSDAQARALDLFFLLHADHEQNCSTSTVRMVASGSANLYASCSAGVDALWGSRHGGANVAVVQMLQRLRREGISPARFLADVKDRRNSVRLMGFGHRVYKTMDPRARLLGETADQLLESMHVEDPLLDLARELAEVARADDYFVERNLYPNVDFFSGVILRALGIPLSMYTVMFAIGRVPGWIANWREIYFNESTRIYRPRQIYTGPAETEWVDLEDRPQ</sequence>
<reference evidence="10" key="1">
    <citation type="submission" date="2018-08" db="EMBL/GenBank/DDBJ databases">
        <authorList>
            <person name="Hornung B."/>
        </authorList>
    </citation>
    <scope>NUCLEOTIDE SEQUENCE [LARGE SCALE GENOMIC DNA]</scope>
</reference>
<reference evidence="8 11" key="3">
    <citation type="submission" date="2018-10" db="EMBL/GenBank/DDBJ databases">
        <title>Propionibacterium australiense Genome Sequencing and Assembly.</title>
        <authorList>
            <person name="Bernier A.-M."/>
            <person name="Bernard K."/>
        </authorList>
    </citation>
    <scope>NUCLEOTIDE SEQUENCE [LARGE SCALE GENOMIC DNA]</scope>
    <source>
        <strain evidence="8 11">NML98A078</strain>
    </source>
</reference>
<evidence type="ECO:0000256" key="4">
    <source>
        <dbReference type="ARBA" id="ARBA00049288"/>
    </source>
</evidence>
<proteinExistence type="inferred from homology"/>
<dbReference type="InterPro" id="IPR016142">
    <property type="entry name" value="Citrate_synth-like_lrg_a-sub"/>
</dbReference>
<dbReference type="NCBIfam" id="NF004126">
    <property type="entry name" value="PRK05614.1"/>
    <property type="match status" value="1"/>
</dbReference>
<keyword evidence="3 5" id="KW-0808">Transferase</keyword>
<dbReference type="Gene3D" id="1.10.230.10">
    <property type="entry name" value="Cytochrome P450-Terp, domain 2"/>
    <property type="match status" value="1"/>
</dbReference>
<dbReference type="GO" id="GO:0006099">
    <property type="term" value="P:tricarboxylic acid cycle"/>
    <property type="evidence" value="ECO:0007669"/>
    <property type="project" value="UniProtKB-UniPathway"/>
</dbReference>
<feature type="active site" evidence="6">
    <location>
        <position position="306"/>
    </location>
</feature>
<dbReference type="InterPro" id="IPR036969">
    <property type="entry name" value="Citrate_synthase_sf"/>
</dbReference>
<evidence type="ECO:0000313" key="11">
    <source>
        <dbReference type="Proteomes" id="UP000279336"/>
    </source>
</evidence>
<dbReference type="InterPro" id="IPR002020">
    <property type="entry name" value="Citrate_synthase"/>
</dbReference>
<dbReference type="UniPathway" id="UPA00223"/>
<dbReference type="Proteomes" id="UP000263928">
    <property type="component" value="Unassembled WGS sequence"/>
</dbReference>
<evidence type="ECO:0000256" key="6">
    <source>
        <dbReference type="PIRSR" id="PIRSR001369-1"/>
    </source>
</evidence>
<dbReference type="PROSITE" id="PS00480">
    <property type="entry name" value="CITRATE_SYNTHASE"/>
    <property type="match status" value="1"/>
</dbReference>
<accession>A0A383S5F7</accession>
<comment type="catalytic activity">
    <reaction evidence="4">
        <text>oxaloacetate + acetyl-CoA + H2O = citrate + CoA + H(+)</text>
        <dbReference type="Rhea" id="RHEA:16845"/>
        <dbReference type="ChEBI" id="CHEBI:15377"/>
        <dbReference type="ChEBI" id="CHEBI:15378"/>
        <dbReference type="ChEBI" id="CHEBI:16452"/>
        <dbReference type="ChEBI" id="CHEBI:16947"/>
        <dbReference type="ChEBI" id="CHEBI:57287"/>
        <dbReference type="ChEBI" id="CHEBI:57288"/>
        <dbReference type="EC" id="2.3.3.16"/>
    </reaction>
</comment>
<dbReference type="Proteomes" id="UP000279336">
    <property type="component" value="Unassembled WGS sequence"/>
</dbReference>
<comment type="similarity">
    <text evidence="2 5 7">Belongs to the citrate synthase family.</text>
</comment>